<gene>
    <name evidence="6" type="ORF">BB561_004428</name>
</gene>
<sequence length="376" mass="41175">MNSSLSSCSRSLTRALNTNAAQSQLSSKKLGQLNRTARALVFPGQGSQFIGMGKTLADNFQVSKLVFEEADNALNFKLSELIFNGNYNDLSNTENAQPAIVAVGIAAVRAIEYQTGYKIKDLCSYVLGHSIGEYTALVSSGSLSLEDGKLRGEEMKKSVDGIDVSMVAIVQRSSTIKDIAISIKNINDKIAQSVSNNDGIFKKNDIVQIATVNTDSQFTLSGTRSAVEYAIEFLNEKFNAVRAVSLPVSVPFHCDLMIPAADKLKPIFNNINFKPLEIPLVSNFTGLPVESHLDIPQLLVHQTYSQVKWYDSLKWLSSNCGIQRWLCPGPSPVISNIIRKSFPDAIVRQAETTQNILDFANVIKLQDNKHAKLSAL</sequence>
<dbReference type="STRING" id="133385.A0A2T9YGA1"/>
<dbReference type="InterPro" id="IPR016036">
    <property type="entry name" value="Malonyl_transacylase_ACP-bd"/>
</dbReference>
<evidence type="ECO:0000259" key="5">
    <source>
        <dbReference type="SMART" id="SM00827"/>
    </source>
</evidence>
<keyword evidence="2" id="KW-0808">Transferase</keyword>
<evidence type="ECO:0000256" key="1">
    <source>
        <dbReference type="ARBA" id="ARBA00013258"/>
    </source>
</evidence>
<comment type="catalytic activity">
    <reaction evidence="4">
        <text>holo-[ACP] + malonyl-CoA = malonyl-[ACP] + CoA</text>
        <dbReference type="Rhea" id="RHEA:41792"/>
        <dbReference type="Rhea" id="RHEA-COMP:9623"/>
        <dbReference type="Rhea" id="RHEA-COMP:9685"/>
        <dbReference type="ChEBI" id="CHEBI:57287"/>
        <dbReference type="ChEBI" id="CHEBI:57384"/>
        <dbReference type="ChEBI" id="CHEBI:64479"/>
        <dbReference type="ChEBI" id="CHEBI:78449"/>
        <dbReference type="EC" id="2.3.1.39"/>
    </reaction>
</comment>
<dbReference type="EMBL" id="MBFR01000205">
    <property type="protein sequence ID" value="PVU91357.1"/>
    <property type="molecule type" value="Genomic_DNA"/>
</dbReference>
<protein>
    <recommendedName>
        <fullName evidence="1">[acyl-carrier-protein] S-malonyltransferase</fullName>
        <ecNumber evidence="1">2.3.1.39</ecNumber>
    </recommendedName>
</protein>
<dbReference type="EC" id="2.3.1.39" evidence="1"/>
<dbReference type="PANTHER" id="PTHR42681">
    <property type="entry name" value="MALONYL-COA-ACYL CARRIER PROTEIN TRANSACYLASE, MITOCHONDRIAL"/>
    <property type="match status" value="1"/>
</dbReference>
<evidence type="ECO:0000313" key="6">
    <source>
        <dbReference type="EMBL" id="PVU91357.1"/>
    </source>
</evidence>
<evidence type="ECO:0000256" key="4">
    <source>
        <dbReference type="ARBA" id="ARBA00048462"/>
    </source>
</evidence>
<dbReference type="PANTHER" id="PTHR42681:SF1">
    <property type="entry name" value="MALONYL-COA-ACYL CARRIER PROTEIN TRANSACYLASE, MITOCHONDRIAL"/>
    <property type="match status" value="1"/>
</dbReference>
<dbReference type="OrthoDB" id="541883at2759"/>
<dbReference type="SUPFAM" id="SSF52151">
    <property type="entry name" value="FabD/lysophospholipase-like"/>
    <property type="match status" value="1"/>
</dbReference>
<dbReference type="InterPro" id="IPR050858">
    <property type="entry name" value="Mal-CoA-ACP_Trans/PKS_FabD"/>
</dbReference>
<dbReference type="InterPro" id="IPR014043">
    <property type="entry name" value="Acyl_transferase_dom"/>
</dbReference>
<comment type="caution">
    <text evidence="6">The sequence shown here is derived from an EMBL/GenBank/DDBJ whole genome shotgun (WGS) entry which is preliminary data.</text>
</comment>
<organism evidence="6 7">
    <name type="scientific">Smittium simulii</name>
    <dbReference type="NCBI Taxonomy" id="133385"/>
    <lineage>
        <taxon>Eukaryota</taxon>
        <taxon>Fungi</taxon>
        <taxon>Fungi incertae sedis</taxon>
        <taxon>Zoopagomycota</taxon>
        <taxon>Kickxellomycotina</taxon>
        <taxon>Harpellomycetes</taxon>
        <taxon>Harpellales</taxon>
        <taxon>Legeriomycetaceae</taxon>
        <taxon>Smittium</taxon>
    </lineage>
</organism>
<feature type="domain" description="Malonyl-CoA:ACP transacylase (MAT)" evidence="5">
    <location>
        <begin position="41"/>
        <end position="354"/>
    </location>
</feature>
<dbReference type="GO" id="GO:0005739">
    <property type="term" value="C:mitochondrion"/>
    <property type="evidence" value="ECO:0007669"/>
    <property type="project" value="TreeGrafter"/>
</dbReference>
<dbReference type="Gene3D" id="3.40.366.10">
    <property type="entry name" value="Malonyl-Coenzyme A Acyl Carrier Protein, domain 2"/>
    <property type="match status" value="1"/>
</dbReference>
<reference evidence="6 7" key="1">
    <citation type="journal article" date="2018" name="MBio">
        <title>Comparative Genomics Reveals the Core Gene Toolbox for the Fungus-Insect Symbiosis.</title>
        <authorList>
            <person name="Wang Y."/>
            <person name="Stata M."/>
            <person name="Wang W."/>
            <person name="Stajich J.E."/>
            <person name="White M.M."/>
            <person name="Moncalvo J.M."/>
        </authorList>
    </citation>
    <scope>NUCLEOTIDE SEQUENCE [LARGE SCALE GENOMIC DNA]</scope>
    <source>
        <strain evidence="6 7">SWE-8-4</strain>
    </source>
</reference>
<dbReference type="GO" id="GO:0004314">
    <property type="term" value="F:[acyl-carrier-protein] S-malonyltransferase activity"/>
    <property type="evidence" value="ECO:0007669"/>
    <property type="project" value="UniProtKB-EC"/>
</dbReference>
<dbReference type="AlphaFoldDB" id="A0A2T9YGA1"/>
<keyword evidence="3" id="KW-0012">Acyltransferase</keyword>
<dbReference type="Gene3D" id="3.30.70.250">
    <property type="entry name" value="Malonyl-CoA ACP transacylase, ACP-binding"/>
    <property type="match status" value="1"/>
</dbReference>
<evidence type="ECO:0000256" key="3">
    <source>
        <dbReference type="ARBA" id="ARBA00023315"/>
    </source>
</evidence>
<dbReference type="InterPro" id="IPR001227">
    <property type="entry name" value="Ac_transferase_dom_sf"/>
</dbReference>
<evidence type="ECO:0000313" key="7">
    <source>
        <dbReference type="Proteomes" id="UP000245383"/>
    </source>
</evidence>
<dbReference type="GO" id="GO:0006633">
    <property type="term" value="P:fatty acid biosynthetic process"/>
    <property type="evidence" value="ECO:0007669"/>
    <property type="project" value="TreeGrafter"/>
</dbReference>
<proteinExistence type="predicted"/>
<dbReference type="InterPro" id="IPR016035">
    <property type="entry name" value="Acyl_Trfase/lysoPLipase"/>
</dbReference>
<dbReference type="SMART" id="SM00827">
    <property type="entry name" value="PKS_AT"/>
    <property type="match status" value="1"/>
</dbReference>
<evidence type="ECO:0000256" key="2">
    <source>
        <dbReference type="ARBA" id="ARBA00022679"/>
    </source>
</evidence>
<keyword evidence="7" id="KW-1185">Reference proteome</keyword>
<dbReference type="SUPFAM" id="SSF55048">
    <property type="entry name" value="Probable ACP-binding domain of malonyl-CoA ACP transacylase"/>
    <property type="match status" value="1"/>
</dbReference>
<dbReference type="Proteomes" id="UP000245383">
    <property type="component" value="Unassembled WGS sequence"/>
</dbReference>
<name>A0A2T9YGA1_9FUNG</name>
<accession>A0A2T9YGA1</accession>
<dbReference type="Pfam" id="PF00698">
    <property type="entry name" value="Acyl_transf_1"/>
    <property type="match status" value="1"/>
</dbReference>